<evidence type="ECO:0000313" key="2">
    <source>
        <dbReference type="EMBL" id="GMT09089.1"/>
    </source>
</evidence>
<reference evidence="2" key="1">
    <citation type="submission" date="2023-10" db="EMBL/GenBank/DDBJ databases">
        <title>Genome assembly of Pristionchus species.</title>
        <authorList>
            <person name="Yoshida K."/>
            <person name="Sommer R.J."/>
        </authorList>
    </citation>
    <scope>NUCLEOTIDE SEQUENCE</scope>
    <source>
        <strain evidence="2">RS5133</strain>
    </source>
</reference>
<organism evidence="2 3">
    <name type="scientific">Pristionchus fissidentatus</name>
    <dbReference type="NCBI Taxonomy" id="1538716"/>
    <lineage>
        <taxon>Eukaryota</taxon>
        <taxon>Metazoa</taxon>
        <taxon>Ecdysozoa</taxon>
        <taxon>Nematoda</taxon>
        <taxon>Chromadorea</taxon>
        <taxon>Rhabditida</taxon>
        <taxon>Rhabditina</taxon>
        <taxon>Diplogasteromorpha</taxon>
        <taxon>Diplogasteroidea</taxon>
        <taxon>Neodiplogasteridae</taxon>
        <taxon>Pristionchus</taxon>
    </lineage>
</organism>
<accession>A0AAV5US14</accession>
<dbReference type="Proteomes" id="UP001432322">
    <property type="component" value="Unassembled WGS sequence"/>
</dbReference>
<comment type="caution">
    <text evidence="2">The sequence shown here is derived from an EMBL/GenBank/DDBJ whole genome shotgun (WGS) entry which is preliminary data.</text>
</comment>
<feature type="non-terminal residue" evidence="2">
    <location>
        <position position="140"/>
    </location>
</feature>
<dbReference type="GO" id="GO:0016020">
    <property type="term" value="C:membrane"/>
    <property type="evidence" value="ECO:0007669"/>
    <property type="project" value="TreeGrafter"/>
</dbReference>
<feature type="non-terminal residue" evidence="2">
    <location>
        <position position="1"/>
    </location>
</feature>
<keyword evidence="1" id="KW-0472">Membrane</keyword>
<dbReference type="InterPro" id="IPR050879">
    <property type="entry name" value="Acyltransferase_3"/>
</dbReference>
<feature type="transmembrane region" description="Helical" evidence="1">
    <location>
        <begin position="84"/>
        <end position="107"/>
    </location>
</feature>
<dbReference type="PANTHER" id="PTHR23028:SF53">
    <property type="entry name" value="ACYL_TRANSF_3 DOMAIN-CONTAINING PROTEIN"/>
    <property type="match status" value="1"/>
</dbReference>
<sequence length="140" mass="15778">GITSRALTITFIFCTIICFSPVQIPIRLPVSIFTGIMLMCGSEVQVGLLSNKYIVKFGNASYVLYLVHWPVITLWKYYTDKKTLDHLSVVICLVNSLIIAFALHELVELKMMRLSKKSIIIMVIVLYALILIVTSIPLQS</sequence>
<dbReference type="PANTHER" id="PTHR23028">
    <property type="entry name" value="ACETYLTRANSFERASE"/>
    <property type="match status" value="1"/>
</dbReference>
<feature type="transmembrane region" description="Helical" evidence="1">
    <location>
        <begin position="7"/>
        <end position="26"/>
    </location>
</feature>
<protein>
    <recommendedName>
        <fullName evidence="4">Acyltransferase</fullName>
    </recommendedName>
</protein>
<keyword evidence="3" id="KW-1185">Reference proteome</keyword>
<evidence type="ECO:0000313" key="3">
    <source>
        <dbReference type="Proteomes" id="UP001432322"/>
    </source>
</evidence>
<feature type="transmembrane region" description="Helical" evidence="1">
    <location>
        <begin position="119"/>
        <end position="138"/>
    </location>
</feature>
<keyword evidence="1" id="KW-0812">Transmembrane</keyword>
<feature type="transmembrane region" description="Helical" evidence="1">
    <location>
        <begin position="62"/>
        <end position="78"/>
    </location>
</feature>
<dbReference type="GO" id="GO:0000271">
    <property type="term" value="P:polysaccharide biosynthetic process"/>
    <property type="evidence" value="ECO:0007669"/>
    <property type="project" value="TreeGrafter"/>
</dbReference>
<gene>
    <name evidence="2" type="ORF">PFISCL1PPCAC_386</name>
</gene>
<proteinExistence type="predicted"/>
<dbReference type="AlphaFoldDB" id="A0AAV5US14"/>
<evidence type="ECO:0008006" key="4">
    <source>
        <dbReference type="Google" id="ProtNLM"/>
    </source>
</evidence>
<evidence type="ECO:0000256" key="1">
    <source>
        <dbReference type="SAM" id="Phobius"/>
    </source>
</evidence>
<name>A0AAV5US14_9BILA</name>
<dbReference type="EMBL" id="BTSY01000001">
    <property type="protein sequence ID" value="GMT09089.1"/>
    <property type="molecule type" value="Genomic_DNA"/>
</dbReference>
<keyword evidence="1" id="KW-1133">Transmembrane helix</keyword>